<proteinExistence type="predicted"/>
<sequence length="116" mass="12741">MGGRMRFCWICPGPCMLAENAANAISGVVCRMRLPRRKFMHHCQSAKDEQVPSTVPPASSLHGGANIYSTVLTFSKGKKHTKQRDNCRHCRAGRSWSVASPGKVQVKKSSMIGRAI</sequence>
<name>A0A319CGW3_9EURO</name>
<protein>
    <submittedName>
        <fullName evidence="1">Uncharacterized protein</fullName>
    </submittedName>
</protein>
<evidence type="ECO:0000313" key="1">
    <source>
        <dbReference type="EMBL" id="PYH85086.1"/>
    </source>
</evidence>
<dbReference type="RefSeq" id="XP_025495286.1">
    <property type="nucleotide sequence ID" value="XM_025630586.1"/>
</dbReference>
<keyword evidence="2" id="KW-1185">Reference proteome</keyword>
<organism evidence="1 2">
    <name type="scientific">Aspergillus uvarum CBS 121591</name>
    <dbReference type="NCBI Taxonomy" id="1448315"/>
    <lineage>
        <taxon>Eukaryota</taxon>
        <taxon>Fungi</taxon>
        <taxon>Dikarya</taxon>
        <taxon>Ascomycota</taxon>
        <taxon>Pezizomycotina</taxon>
        <taxon>Eurotiomycetes</taxon>
        <taxon>Eurotiomycetidae</taxon>
        <taxon>Eurotiales</taxon>
        <taxon>Aspergillaceae</taxon>
        <taxon>Aspergillus</taxon>
        <taxon>Aspergillus subgen. Circumdati</taxon>
    </lineage>
</organism>
<dbReference type="AlphaFoldDB" id="A0A319CGW3"/>
<dbReference type="Proteomes" id="UP000248340">
    <property type="component" value="Unassembled WGS sequence"/>
</dbReference>
<dbReference type="GeneID" id="37133327"/>
<evidence type="ECO:0000313" key="2">
    <source>
        <dbReference type="Proteomes" id="UP000248340"/>
    </source>
</evidence>
<dbReference type="VEuPathDB" id="FungiDB:BO82DRAFT_199145"/>
<dbReference type="EMBL" id="KZ821681">
    <property type="protein sequence ID" value="PYH85086.1"/>
    <property type="molecule type" value="Genomic_DNA"/>
</dbReference>
<accession>A0A319CGW3</accession>
<reference evidence="1 2" key="1">
    <citation type="submission" date="2016-12" db="EMBL/GenBank/DDBJ databases">
        <title>The genomes of Aspergillus section Nigri reveals drivers in fungal speciation.</title>
        <authorList>
            <consortium name="DOE Joint Genome Institute"/>
            <person name="Vesth T.C."/>
            <person name="Nybo J."/>
            <person name="Theobald S."/>
            <person name="Brandl J."/>
            <person name="Frisvad J.C."/>
            <person name="Nielsen K.F."/>
            <person name="Lyhne E.K."/>
            <person name="Kogle M.E."/>
            <person name="Kuo A."/>
            <person name="Riley R."/>
            <person name="Clum A."/>
            <person name="Nolan M."/>
            <person name="Lipzen A."/>
            <person name="Salamov A."/>
            <person name="Henrissat B."/>
            <person name="Wiebenga A."/>
            <person name="De Vries R.P."/>
            <person name="Grigoriev I.V."/>
            <person name="Mortensen U.H."/>
            <person name="Andersen M.R."/>
            <person name="Baker S.E."/>
        </authorList>
    </citation>
    <scope>NUCLEOTIDE SEQUENCE [LARGE SCALE GENOMIC DNA]</scope>
    <source>
        <strain evidence="1 2">CBS 121591</strain>
    </source>
</reference>
<gene>
    <name evidence="1" type="ORF">BO82DRAFT_199145</name>
</gene>